<name>A0A0F4I4W0_9ACTN</name>
<dbReference type="SUPFAM" id="SSF52151">
    <property type="entry name" value="FabD/lysophospholipase-like"/>
    <property type="match status" value="1"/>
</dbReference>
<dbReference type="PANTHER" id="PTHR43775">
    <property type="entry name" value="FATTY ACID SYNTHASE"/>
    <property type="match status" value="1"/>
</dbReference>
<gene>
    <name evidence="4" type="ORF">VR44_40430</name>
</gene>
<organism evidence="4 5">
    <name type="scientific">Streptomyces katrae</name>
    <dbReference type="NCBI Taxonomy" id="68223"/>
    <lineage>
        <taxon>Bacteria</taxon>
        <taxon>Bacillati</taxon>
        <taxon>Actinomycetota</taxon>
        <taxon>Actinomycetes</taxon>
        <taxon>Kitasatosporales</taxon>
        <taxon>Streptomycetaceae</taxon>
        <taxon>Streptomyces</taxon>
    </lineage>
</organism>
<evidence type="ECO:0000259" key="3">
    <source>
        <dbReference type="PROSITE" id="PS52004"/>
    </source>
</evidence>
<accession>A0A0F4I4W0</accession>
<keyword evidence="1" id="KW-0808">Transferase</keyword>
<dbReference type="InterPro" id="IPR020841">
    <property type="entry name" value="PKS_Beta-ketoAc_synthase_dom"/>
</dbReference>
<evidence type="ECO:0000256" key="1">
    <source>
        <dbReference type="ARBA" id="ARBA00022679"/>
    </source>
</evidence>
<keyword evidence="5" id="KW-1185">Reference proteome</keyword>
<dbReference type="PROSITE" id="PS52004">
    <property type="entry name" value="KS3_2"/>
    <property type="match status" value="1"/>
</dbReference>
<dbReference type="InterPro" id="IPR016039">
    <property type="entry name" value="Thiolase-like"/>
</dbReference>
<feature type="non-terminal residue" evidence="4">
    <location>
        <position position="1"/>
    </location>
</feature>
<evidence type="ECO:0000256" key="2">
    <source>
        <dbReference type="ARBA" id="ARBA00023268"/>
    </source>
</evidence>
<evidence type="ECO:0000313" key="4">
    <source>
        <dbReference type="EMBL" id="KJY16503.1"/>
    </source>
</evidence>
<dbReference type="InterPro" id="IPR050091">
    <property type="entry name" value="PKS_NRPS_Biosynth_Enz"/>
</dbReference>
<dbReference type="InterPro" id="IPR016035">
    <property type="entry name" value="Acyl_Trfase/lysoPLipase"/>
</dbReference>
<reference evidence="4 5" key="1">
    <citation type="submission" date="2015-02" db="EMBL/GenBank/DDBJ databases">
        <authorList>
            <person name="Ju K.-S."/>
            <person name="Doroghazi J.R."/>
            <person name="Metcalf W."/>
        </authorList>
    </citation>
    <scope>NUCLEOTIDE SEQUENCE [LARGE SCALE GENOMIC DNA]</scope>
    <source>
        <strain evidence="4 5">NRRL ISP-5550</strain>
    </source>
</reference>
<dbReference type="Pfam" id="PF16197">
    <property type="entry name" value="KAsynt_C_assoc"/>
    <property type="match status" value="1"/>
</dbReference>
<dbReference type="Gene3D" id="3.40.47.10">
    <property type="match status" value="1"/>
</dbReference>
<dbReference type="InterPro" id="IPR014031">
    <property type="entry name" value="Ketoacyl_synth_C"/>
</dbReference>
<proteinExistence type="predicted"/>
<dbReference type="Pfam" id="PF02801">
    <property type="entry name" value="Ketoacyl-synt_C"/>
    <property type="match status" value="1"/>
</dbReference>
<dbReference type="EMBL" id="JZWV01001746">
    <property type="protein sequence ID" value="KJY16503.1"/>
    <property type="molecule type" value="Genomic_DNA"/>
</dbReference>
<dbReference type="SUPFAM" id="SSF53901">
    <property type="entry name" value="Thiolase-like"/>
    <property type="match status" value="1"/>
</dbReference>
<dbReference type="PANTHER" id="PTHR43775:SF51">
    <property type="entry name" value="INACTIVE PHENOLPHTHIOCEROL SYNTHESIS POLYKETIDE SYNTHASE TYPE I PKS1-RELATED"/>
    <property type="match status" value="1"/>
</dbReference>
<sequence>GHAQAAAGVGGVIKMVQAMHHGVLPRTLHADVPSSGIDWSAGAVELLTREQPWPETGRARRAGVSSFGASGTNAHVILEAAPEPLPAPGGEPVSGPVPVVLSGRSAEALRAQAGRLLSFLEARADLGPGEVAHALTRRAELEHRGAVVARDRETLVRGLTALASGEPDPAVVSGHTTGRGRPAVLFTGQGSQRPGMGRELYETFPAFAA</sequence>
<dbReference type="Gene3D" id="3.40.366.10">
    <property type="entry name" value="Malonyl-Coenzyme A Acyl Carrier Protein, domain 2"/>
    <property type="match status" value="1"/>
</dbReference>
<feature type="non-terminal residue" evidence="4">
    <location>
        <position position="209"/>
    </location>
</feature>
<comment type="caution">
    <text evidence="4">The sequence shown here is derived from an EMBL/GenBank/DDBJ whole genome shotgun (WGS) entry which is preliminary data.</text>
</comment>
<evidence type="ECO:0000313" key="5">
    <source>
        <dbReference type="Proteomes" id="UP000033551"/>
    </source>
</evidence>
<dbReference type="GO" id="GO:0006633">
    <property type="term" value="P:fatty acid biosynthetic process"/>
    <property type="evidence" value="ECO:0007669"/>
    <property type="project" value="TreeGrafter"/>
</dbReference>
<dbReference type="InterPro" id="IPR001227">
    <property type="entry name" value="Ac_transferase_dom_sf"/>
</dbReference>
<dbReference type="AlphaFoldDB" id="A0A0F4I4W0"/>
<feature type="domain" description="Ketosynthase family 3 (KS3)" evidence="3">
    <location>
        <begin position="1"/>
        <end position="80"/>
    </location>
</feature>
<dbReference type="Proteomes" id="UP000033551">
    <property type="component" value="Unassembled WGS sequence"/>
</dbReference>
<dbReference type="InterPro" id="IPR032821">
    <property type="entry name" value="PKS_assoc"/>
</dbReference>
<dbReference type="RefSeq" id="WP_045952692.1">
    <property type="nucleotide sequence ID" value="NZ_JZWV01001746.1"/>
</dbReference>
<protein>
    <recommendedName>
        <fullName evidence="3">Ketosynthase family 3 (KS3) domain-containing protein</fullName>
    </recommendedName>
</protein>
<keyword evidence="2" id="KW-0511">Multifunctional enzyme</keyword>
<dbReference type="GO" id="GO:0004312">
    <property type="term" value="F:fatty acid synthase activity"/>
    <property type="evidence" value="ECO:0007669"/>
    <property type="project" value="TreeGrafter"/>
</dbReference>